<dbReference type="NCBIfam" id="NF002636">
    <property type="entry name" value="PRK02304.1-5"/>
    <property type="match status" value="1"/>
</dbReference>
<evidence type="ECO:0000313" key="17">
    <source>
        <dbReference type="EMBL" id="KAF5370051.1"/>
    </source>
</evidence>
<keyword evidence="9" id="KW-0808">Transferase</keyword>
<evidence type="ECO:0000256" key="9">
    <source>
        <dbReference type="ARBA" id="ARBA00022679"/>
    </source>
</evidence>
<comment type="pathway">
    <text evidence="4">Purine metabolism; AMP biosynthesis via salvage pathway; AMP from adenine: step 1/1.</text>
</comment>
<dbReference type="Pfam" id="PF01015">
    <property type="entry name" value="Ribosomal_S3Ae"/>
    <property type="match status" value="1"/>
</dbReference>
<dbReference type="InterPro" id="IPR005764">
    <property type="entry name" value="Ade_phspho_trans"/>
</dbReference>
<evidence type="ECO:0000256" key="13">
    <source>
        <dbReference type="ARBA" id="ARBA00023274"/>
    </source>
</evidence>
<reference evidence="17 18" key="1">
    <citation type="journal article" date="2020" name="ISME J.">
        <title>Uncovering the hidden diversity of litter-decomposition mechanisms in mushroom-forming fungi.</title>
        <authorList>
            <person name="Floudas D."/>
            <person name="Bentzer J."/>
            <person name="Ahren D."/>
            <person name="Johansson T."/>
            <person name="Persson P."/>
            <person name="Tunlid A."/>
        </authorList>
    </citation>
    <scope>NUCLEOTIDE SEQUENCE [LARGE SCALE GENOMIC DNA]</scope>
    <source>
        <strain evidence="17 18">CBS 291.85</strain>
    </source>
</reference>
<dbReference type="FunFam" id="3.40.50.2020:FF:000004">
    <property type="entry name" value="Adenine phosphoribosyltransferase"/>
    <property type="match status" value="1"/>
</dbReference>
<comment type="function">
    <text evidence="2">Catalyzes a salvage reaction resulting in the formation of AMP, that is energically less costly than de novo synthesis.</text>
</comment>
<dbReference type="InterPro" id="IPR027500">
    <property type="entry name" value="Ribosomal_eS1_euk"/>
</dbReference>
<comment type="caution">
    <text evidence="17">The sequence shown here is derived from an EMBL/GenBank/DDBJ whole genome shotgun (WGS) entry which is preliminary data.</text>
</comment>
<dbReference type="EMBL" id="JAACJM010000012">
    <property type="protein sequence ID" value="KAF5370051.1"/>
    <property type="molecule type" value="Genomic_DNA"/>
</dbReference>
<evidence type="ECO:0000256" key="3">
    <source>
        <dbReference type="ARBA" id="ARBA00004496"/>
    </source>
</evidence>
<dbReference type="HAMAP" id="MF_03122">
    <property type="entry name" value="Ribosomal_eS1_euk"/>
    <property type="match status" value="1"/>
</dbReference>
<evidence type="ECO:0000313" key="18">
    <source>
        <dbReference type="Proteomes" id="UP000559256"/>
    </source>
</evidence>
<comment type="similarity">
    <text evidence="14 15">Belongs to the eukaryotic ribosomal protein eS1 family.</text>
</comment>
<name>A0A8H5GRU4_9AGAR</name>
<dbReference type="GO" id="GO:0003999">
    <property type="term" value="F:adenine phosphoribosyltransferase activity"/>
    <property type="evidence" value="ECO:0007669"/>
    <property type="project" value="UniProtKB-EC"/>
</dbReference>
<evidence type="ECO:0000256" key="4">
    <source>
        <dbReference type="ARBA" id="ARBA00004659"/>
    </source>
</evidence>
<evidence type="ECO:0000256" key="7">
    <source>
        <dbReference type="ARBA" id="ARBA00022490"/>
    </source>
</evidence>
<dbReference type="SUPFAM" id="SSF53271">
    <property type="entry name" value="PRTase-like"/>
    <property type="match status" value="1"/>
</dbReference>
<dbReference type="Gene3D" id="3.40.50.2020">
    <property type="match status" value="1"/>
</dbReference>
<dbReference type="GO" id="GO:0006166">
    <property type="term" value="P:purine ribonucleoside salvage"/>
    <property type="evidence" value="ECO:0007669"/>
    <property type="project" value="UniProtKB-KW"/>
</dbReference>
<dbReference type="InterPro" id="IPR018281">
    <property type="entry name" value="Ribosomal_eS1_CS"/>
</dbReference>
<keyword evidence="8" id="KW-0328">Glycosyltransferase</keyword>
<evidence type="ECO:0000259" key="16">
    <source>
        <dbReference type="Pfam" id="PF00156"/>
    </source>
</evidence>
<dbReference type="GO" id="GO:0022627">
    <property type="term" value="C:cytosolic small ribosomal subunit"/>
    <property type="evidence" value="ECO:0007669"/>
    <property type="project" value="UniProtKB-UniRule"/>
</dbReference>
<dbReference type="InterPro" id="IPR000836">
    <property type="entry name" value="PRTase_dom"/>
</dbReference>
<dbReference type="AlphaFoldDB" id="A0A8H5GRU4"/>
<dbReference type="CDD" id="cd06223">
    <property type="entry name" value="PRTases_typeI"/>
    <property type="match status" value="1"/>
</dbReference>
<keyword evidence="18" id="KW-1185">Reference proteome</keyword>
<evidence type="ECO:0000256" key="1">
    <source>
        <dbReference type="ARBA" id="ARBA00000868"/>
    </source>
</evidence>
<dbReference type="GO" id="GO:0006412">
    <property type="term" value="P:translation"/>
    <property type="evidence" value="ECO:0007669"/>
    <property type="project" value="UniProtKB-UniRule"/>
</dbReference>
<accession>A0A8H5GRU4</accession>
<sequence length="454" mass="50796">MAVGKNKRLSKGKKGIKKKVVDPFSRKDWYDIKAPSIFETRNVGKTIVNRSTGLKNANDSLKGRVIELSLADLNKDEEQSFRKIKLRIDEVQGKNCLTNFHGMDFTSDKLRSLVRKWQTLIEAHVDVKTTDGYLLRLFAIGFTKRRPSQVRKTTYAQTSQIREIRKKMFEIMTREATNCDLKELVQKFVPEAIGREIEKASRSIYPLQNVYIRKAKILKSPKFDVTKLLELHGETTDETGTRVAKDFKEPEILESYGISDEADNFALALPIMADVEYLRGKLTAHPDFPKKGIVFLDIFPILRDPIALETLITHLIHHLTSHTIPNSPDKKIDVVVGLDARGFLLGPIVALRLGAAFVPVRKKGKLPGECASASYEKEYGSDTFEMQADAIKPGQSVVVIDDLIATGGSAKAAGELISKLGGKTLEYLFIIELMFLKGGSKLDAPVYSIIQSDD</sequence>
<dbReference type="InterPro" id="IPR029057">
    <property type="entry name" value="PRTase-like"/>
</dbReference>
<dbReference type="GO" id="GO:0003735">
    <property type="term" value="F:structural constituent of ribosome"/>
    <property type="evidence" value="ECO:0007669"/>
    <property type="project" value="UniProtKB-UniRule"/>
</dbReference>
<evidence type="ECO:0000256" key="2">
    <source>
        <dbReference type="ARBA" id="ARBA00003968"/>
    </source>
</evidence>
<dbReference type="Pfam" id="PF00156">
    <property type="entry name" value="Pribosyltran"/>
    <property type="match status" value="1"/>
</dbReference>
<keyword evidence="13 14" id="KW-0687">Ribonucleoprotein</keyword>
<dbReference type="NCBIfam" id="TIGR01090">
    <property type="entry name" value="apt"/>
    <property type="match status" value="1"/>
</dbReference>
<keyword evidence="7 14" id="KW-0963">Cytoplasm</keyword>
<evidence type="ECO:0000256" key="6">
    <source>
        <dbReference type="ARBA" id="ARBA00011738"/>
    </source>
</evidence>
<comment type="catalytic activity">
    <reaction evidence="1">
        <text>AMP + diphosphate = 5-phospho-alpha-D-ribose 1-diphosphate + adenine</text>
        <dbReference type="Rhea" id="RHEA:16609"/>
        <dbReference type="ChEBI" id="CHEBI:16708"/>
        <dbReference type="ChEBI" id="CHEBI:33019"/>
        <dbReference type="ChEBI" id="CHEBI:58017"/>
        <dbReference type="ChEBI" id="CHEBI:456215"/>
        <dbReference type="EC" id="2.4.2.7"/>
    </reaction>
</comment>
<feature type="domain" description="Phosphoribosyltransferase" evidence="16">
    <location>
        <begin position="315"/>
        <end position="426"/>
    </location>
</feature>
<gene>
    <name evidence="14" type="primary">RPS1</name>
    <name evidence="17" type="ORF">D9758_001127</name>
</gene>
<dbReference type="InterPro" id="IPR001593">
    <property type="entry name" value="Ribosomal_eS1"/>
</dbReference>
<dbReference type="PANTHER" id="PTHR11830">
    <property type="entry name" value="40S RIBOSOMAL PROTEIN S3A"/>
    <property type="match status" value="1"/>
</dbReference>
<dbReference type="SMART" id="SM01397">
    <property type="entry name" value="Ribosomal_S3Ae"/>
    <property type="match status" value="1"/>
</dbReference>
<feature type="initiator methionine" description="Removed" evidence="14">
    <location>
        <position position="1"/>
    </location>
</feature>
<keyword evidence="12 14" id="KW-0007">Acetylation</keyword>
<evidence type="ECO:0000256" key="14">
    <source>
        <dbReference type="HAMAP-Rule" id="MF_03122"/>
    </source>
</evidence>
<dbReference type="NCBIfam" id="NF002634">
    <property type="entry name" value="PRK02304.1-3"/>
    <property type="match status" value="1"/>
</dbReference>
<dbReference type="OrthoDB" id="9834376at2759"/>
<evidence type="ECO:0000256" key="10">
    <source>
        <dbReference type="ARBA" id="ARBA00022726"/>
    </source>
</evidence>
<organism evidence="17 18">
    <name type="scientific">Tetrapyrgos nigripes</name>
    <dbReference type="NCBI Taxonomy" id="182062"/>
    <lineage>
        <taxon>Eukaryota</taxon>
        <taxon>Fungi</taxon>
        <taxon>Dikarya</taxon>
        <taxon>Basidiomycota</taxon>
        <taxon>Agaricomycotina</taxon>
        <taxon>Agaricomycetes</taxon>
        <taxon>Agaricomycetidae</taxon>
        <taxon>Agaricales</taxon>
        <taxon>Marasmiineae</taxon>
        <taxon>Marasmiaceae</taxon>
        <taxon>Tetrapyrgos</taxon>
    </lineage>
</organism>
<dbReference type="Proteomes" id="UP000559256">
    <property type="component" value="Unassembled WGS sequence"/>
</dbReference>
<evidence type="ECO:0000256" key="15">
    <source>
        <dbReference type="RuleBase" id="RU000668"/>
    </source>
</evidence>
<evidence type="ECO:0000256" key="8">
    <source>
        <dbReference type="ARBA" id="ARBA00022676"/>
    </source>
</evidence>
<evidence type="ECO:0000256" key="11">
    <source>
        <dbReference type="ARBA" id="ARBA00022980"/>
    </source>
</evidence>
<proteinExistence type="inferred from homology"/>
<dbReference type="HAMAP" id="MF_00004">
    <property type="entry name" value="Aden_phosphoribosyltr"/>
    <property type="match status" value="1"/>
</dbReference>
<comment type="subunit">
    <text evidence="6">Homodimer.</text>
</comment>
<dbReference type="PROSITE" id="PS01191">
    <property type="entry name" value="RIBOSOMAL_S3AE"/>
    <property type="match status" value="1"/>
</dbReference>
<dbReference type="UniPathway" id="UPA00588">
    <property type="reaction ID" value="UER00646"/>
</dbReference>
<comment type="subunit">
    <text evidence="14">Component of the small ribosomal subunit. Mature ribosomes consist of a small (40S) and a large (60S) subunit. The 40S subunit contains about 33 different proteins and 1 molecule of RNA (18S). The 60S subunit contains about 49 different proteins and 3 molecules of RNA (25S, 5.8S and 5S).</text>
</comment>
<comment type="subcellular location">
    <subcellularLocation>
        <location evidence="3 14">Cytoplasm</location>
    </subcellularLocation>
</comment>
<feature type="modified residue" description="N-acetylalanine; partial" evidence="14">
    <location>
        <position position="2"/>
    </location>
</feature>
<evidence type="ECO:0000256" key="5">
    <source>
        <dbReference type="ARBA" id="ARBA00008391"/>
    </source>
</evidence>
<keyword evidence="11 14" id="KW-0689">Ribosomal protein</keyword>
<keyword evidence="10" id="KW-0660">Purine salvage</keyword>
<evidence type="ECO:0000256" key="12">
    <source>
        <dbReference type="ARBA" id="ARBA00022990"/>
    </source>
</evidence>
<dbReference type="GO" id="GO:0044209">
    <property type="term" value="P:AMP salvage"/>
    <property type="evidence" value="ECO:0007669"/>
    <property type="project" value="UniProtKB-UniPathway"/>
</dbReference>
<protein>
    <recommendedName>
        <fullName evidence="14">Small ribosomal subunit protein eS1</fullName>
    </recommendedName>
</protein>
<comment type="similarity">
    <text evidence="5">Belongs to the purine/pyrimidine phosphoribosyltransferase family.</text>
</comment>
<dbReference type="GO" id="GO:0006168">
    <property type="term" value="P:adenine salvage"/>
    <property type="evidence" value="ECO:0007669"/>
    <property type="project" value="InterPro"/>
</dbReference>